<sequence>MTIAIVDARYLERGNLEAFLGRIFEGKASVKWERGHFKCNLPRGLTQPEFDEMKKSVEFEHYNES</sequence>
<keyword evidence="2" id="KW-1185">Reference proteome</keyword>
<accession>A0A1Y1YR97</accession>
<dbReference type="AlphaFoldDB" id="A0A1Y1YR97"/>
<dbReference type="OrthoDB" id="4620575at2759"/>
<protein>
    <submittedName>
        <fullName evidence="1">Uncharacterized protein</fullName>
    </submittedName>
</protein>
<reference evidence="1 2" key="1">
    <citation type="submission" date="2016-07" db="EMBL/GenBank/DDBJ databases">
        <title>Pervasive Adenine N6-methylation of Active Genes in Fungi.</title>
        <authorList>
            <consortium name="DOE Joint Genome Institute"/>
            <person name="Mondo S.J."/>
            <person name="Dannebaum R.O."/>
            <person name="Kuo R.C."/>
            <person name="Labutti K."/>
            <person name="Haridas S."/>
            <person name="Kuo A."/>
            <person name="Salamov A."/>
            <person name="Ahrendt S.R."/>
            <person name="Lipzen A."/>
            <person name="Sullivan W."/>
            <person name="Andreopoulos W.B."/>
            <person name="Clum A."/>
            <person name="Lindquist E."/>
            <person name="Daum C."/>
            <person name="Ramamoorthy G.K."/>
            <person name="Gryganskyi A."/>
            <person name="Culley D."/>
            <person name="Magnuson J.K."/>
            <person name="James T.Y."/>
            <person name="O'Malley M.A."/>
            <person name="Stajich J.E."/>
            <person name="Spatafora J.W."/>
            <person name="Visel A."/>
            <person name="Grigoriev I.V."/>
        </authorList>
    </citation>
    <scope>NUCLEOTIDE SEQUENCE [LARGE SCALE GENOMIC DNA]</scope>
    <source>
        <strain evidence="1 2">CBS 115471</strain>
    </source>
</reference>
<dbReference type="EMBL" id="MCFA01000182">
    <property type="protein sequence ID" value="ORY00552.1"/>
    <property type="molecule type" value="Genomic_DNA"/>
</dbReference>
<evidence type="ECO:0000313" key="2">
    <source>
        <dbReference type="Proteomes" id="UP000193144"/>
    </source>
</evidence>
<name>A0A1Y1YR97_9PLEO</name>
<gene>
    <name evidence="1" type="ORF">BCR34DRAFT_606235</name>
</gene>
<dbReference type="Proteomes" id="UP000193144">
    <property type="component" value="Unassembled WGS sequence"/>
</dbReference>
<organism evidence="1 2">
    <name type="scientific">Clohesyomyces aquaticus</name>
    <dbReference type="NCBI Taxonomy" id="1231657"/>
    <lineage>
        <taxon>Eukaryota</taxon>
        <taxon>Fungi</taxon>
        <taxon>Dikarya</taxon>
        <taxon>Ascomycota</taxon>
        <taxon>Pezizomycotina</taxon>
        <taxon>Dothideomycetes</taxon>
        <taxon>Pleosporomycetidae</taxon>
        <taxon>Pleosporales</taxon>
        <taxon>Lindgomycetaceae</taxon>
        <taxon>Clohesyomyces</taxon>
    </lineage>
</organism>
<evidence type="ECO:0000313" key="1">
    <source>
        <dbReference type="EMBL" id="ORY00552.1"/>
    </source>
</evidence>
<proteinExistence type="predicted"/>
<comment type="caution">
    <text evidence="1">The sequence shown here is derived from an EMBL/GenBank/DDBJ whole genome shotgun (WGS) entry which is preliminary data.</text>
</comment>